<gene>
    <name evidence="2" type="ORF">CGL51_04655</name>
</gene>
<reference evidence="2 3" key="1">
    <citation type="submission" date="2017-07" db="EMBL/GenBank/DDBJ databases">
        <title>Draft genome sequence of aerobic hyperthermophilic archaea, Pyrobaculum aerophilum YKB31 and YKB32.</title>
        <authorList>
            <person name="Mochizuki T."/>
            <person name="Berliner A.J."/>
            <person name="Yoshida-Takashima Y."/>
            <person name="Takaki Y."/>
            <person name="Nunoura T."/>
            <person name="Takai K."/>
        </authorList>
    </citation>
    <scope>NUCLEOTIDE SEQUENCE [LARGE SCALE GENOMIC DNA]</scope>
    <source>
        <strain evidence="2 3">YKB31</strain>
    </source>
</reference>
<proteinExistence type="predicted"/>
<organism evidence="2 3">
    <name type="scientific">Pyrobaculum aerophilum</name>
    <dbReference type="NCBI Taxonomy" id="13773"/>
    <lineage>
        <taxon>Archaea</taxon>
        <taxon>Thermoproteota</taxon>
        <taxon>Thermoprotei</taxon>
        <taxon>Thermoproteales</taxon>
        <taxon>Thermoproteaceae</taxon>
        <taxon>Pyrobaculum</taxon>
    </lineage>
</organism>
<comment type="caution">
    <text evidence="2">The sequence shown here is derived from an EMBL/GenBank/DDBJ whole genome shotgun (WGS) entry which is preliminary data.</text>
</comment>
<accession>A0A371R073</accession>
<dbReference type="EMBL" id="NMUE01000011">
    <property type="protein sequence ID" value="RFA96653.1"/>
    <property type="molecule type" value="Genomic_DNA"/>
</dbReference>
<evidence type="ECO:0008006" key="4">
    <source>
        <dbReference type="Google" id="ProtNLM"/>
    </source>
</evidence>
<evidence type="ECO:0000256" key="1">
    <source>
        <dbReference type="SAM" id="Coils"/>
    </source>
</evidence>
<evidence type="ECO:0000313" key="2">
    <source>
        <dbReference type="EMBL" id="RFA96653.1"/>
    </source>
</evidence>
<evidence type="ECO:0000313" key="3">
    <source>
        <dbReference type="Proteomes" id="UP000257123"/>
    </source>
</evidence>
<dbReference type="AlphaFoldDB" id="A0A371R073"/>
<protein>
    <recommendedName>
        <fullName evidence="4">PaREP2b</fullName>
    </recommendedName>
</protein>
<dbReference type="Proteomes" id="UP000257123">
    <property type="component" value="Unassembled WGS sequence"/>
</dbReference>
<feature type="coiled-coil region" evidence="1">
    <location>
        <begin position="147"/>
        <end position="192"/>
    </location>
</feature>
<name>A0A371R073_9CREN</name>
<keyword evidence="1" id="KW-0175">Coiled coil</keyword>
<sequence>MRAIEQHAVVDYGRERWERALKEAREALSYRLVEFKEGEVKTDVSVALANFARRVLTADKTLATESKAAKLAATLSDLEAARDVVRYFELWDRARVAPREEAVVIAREMKALAQRRPEVISELLRARARGEWQRAEELPRYLYKAYAEEARRHVEELRQRAEQAKKDSEKAKEEAAKLRNALENALAQIGAREAADLLIRLASITDAVAEAVRAIERATPELERSKQWEKVLEKARAGGLSDKDVERLRAIVRDLARAWEAYPRLLELLQRPTIDAKDLYFLYKAARDLGLKEAADFIALIGAAKGVFELHGRELYHNPLYESLLPYLGWREWKALLQAPMGVYIVNRLGERLAREAFGRYVLFDLYGEAFRDISTLSDVPLTVGMPVAFKARDVFFFLPEKSYPDKVAKYVAEWTFAGLTEGLRRYYNSREGLQHRAAAHLMALAGRAVALYKAYDELMYKAKKAVGLERDVLTALAHAVRARAAYEELKMARLHLKYAEKLAALLADRAERIRESAHRHYEMLTAEASRRFRESLREIKSIIEKYGKGEREEFLRELGRYLGPAVYKATPDRLHLLIKAAEPMRVVKHVSELYDALAKAEEAFRIFRRLEKYLAKSAKTPPTPAPDYSVTAFIEGEAKYKRRVVEETAAELSYHWLRARAGLLLKVDVTSIAYWHREGQIKLPLEAVKALKAMGAYRRAKILAERGVEPAPLDVVKARLESDVLAIVSASKATPVAKELGEMATALAFHWMLGKLKLPALVVEWIREERPEDWKRAKEALAAFRRGDAEAAKSLVTLNAEDALARFKAVVSKFVEEVVSIARFSPSAYQRVKEVAEDLSWRGPLDKYLSVKIAEALRRVEPLRAPDAEAFAKLPEPVRESLKQLVRNLEDRMLREGYYDAVVKPFSRLFGISEDPRELAERAAARLRELWRVELKEGEAYVEGYRQRAEEAYAKAVRELEELARAPLAEAAGRAERVFDALAEALSYLVEDRFITMVRDGKAKAFDGDELAKTALSLVKEVLGVEAEELAAEVIARALGRWAEIGAREYPAWLSQGRLPSTLYLAVVFKAEDYADLLSRRLQVITAAGATKRVAGRCTSSPSTQR</sequence>